<proteinExistence type="predicted"/>
<gene>
    <name evidence="1" type="ORF">F5147DRAFT_805010</name>
</gene>
<reference evidence="1" key="1">
    <citation type="journal article" date="2020" name="New Phytol.">
        <title>Comparative genomics reveals dynamic genome evolution in host specialist ectomycorrhizal fungi.</title>
        <authorList>
            <person name="Lofgren L.A."/>
            <person name="Nguyen N.H."/>
            <person name="Vilgalys R."/>
            <person name="Ruytinx J."/>
            <person name="Liao H.L."/>
            <person name="Branco S."/>
            <person name="Kuo A."/>
            <person name="LaButti K."/>
            <person name="Lipzen A."/>
            <person name="Andreopoulos W."/>
            <person name="Pangilinan J."/>
            <person name="Riley R."/>
            <person name="Hundley H."/>
            <person name="Na H."/>
            <person name="Barry K."/>
            <person name="Grigoriev I.V."/>
            <person name="Stajich J.E."/>
            <person name="Kennedy P.G."/>
        </authorList>
    </citation>
    <scope>NUCLEOTIDE SEQUENCE</scope>
    <source>
        <strain evidence="1">FC423</strain>
    </source>
</reference>
<dbReference type="Proteomes" id="UP000823399">
    <property type="component" value="Unassembled WGS sequence"/>
</dbReference>
<dbReference type="AlphaFoldDB" id="A0A9P7F503"/>
<keyword evidence="2" id="KW-1185">Reference proteome</keyword>
<organism evidence="1 2">
    <name type="scientific">Suillus discolor</name>
    <dbReference type="NCBI Taxonomy" id="1912936"/>
    <lineage>
        <taxon>Eukaryota</taxon>
        <taxon>Fungi</taxon>
        <taxon>Dikarya</taxon>
        <taxon>Basidiomycota</taxon>
        <taxon>Agaricomycotina</taxon>
        <taxon>Agaricomycetes</taxon>
        <taxon>Agaricomycetidae</taxon>
        <taxon>Boletales</taxon>
        <taxon>Suillineae</taxon>
        <taxon>Suillaceae</taxon>
        <taxon>Suillus</taxon>
    </lineage>
</organism>
<dbReference type="GeneID" id="64705603"/>
<dbReference type="EMBL" id="JABBWM010000036">
    <property type="protein sequence ID" value="KAG2106246.1"/>
    <property type="molecule type" value="Genomic_DNA"/>
</dbReference>
<dbReference type="RefSeq" id="XP_041291556.1">
    <property type="nucleotide sequence ID" value="XM_041443344.1"/>
</dbReference>
<evidence type="ECO:0000313" key="2">
    <source>
        <dbReference type="Proteomes" id="UP000823399"/>
    </source>
</evidence>
<sequence>MTRRSHSLFGCAHTRHPLLQLYPLAGCCVSPSALVPSAVSPSDSSDPNIHSSFLTPVPSTYVRVTSAFADMVVDTRNEDPYTYPYPHCGYGYIFGYGYGSDCTHPGVYPCSSLFTGHESIDPRVELEPRYAQHTDSIRSISCRSERNLLDAPHLLSFFLNFVLWNRVLPKALHECSIHSALDIVELTKKELPLTYKIRQALHDVFSNGCKECFGCKGRIEWSFDDHLKATDQPAPGNISHLHVISPSALVPSALSPSDSSDLNRCRCGGCEMPL</sequence>
<name>A0A9P7F503_9AGAM</name>
<comment type="caution">
    <text evidence="1">The sequence shown here is derived from an EMBL/GenBank/DDBJ whole genome shotgun (WGS) entry which is preliminary data.</text>
</comment>
<dbReference type="OrthoDB" id="10597073at2759"/>
<protein>
    <submittedName>
        <fullName evidence="1">Uncharacterized protein</fullName>
    </submittedName>
</protein>
<evidence type="ECO:0000313" key="1">
    <source>
        <dbReference type="EMBL" id="KAG2106246.1"/>
    </source>
</evidence>
<accession>A0A9P7F503</accession>